<name>A0A8D9C8H9_9VIRU</name>
<proteinExistence type="predicted"/>
<sequence>MRVIEVKYRKKEGTNTQTYDHIVDVYDIDETHDKYPILKATTMARLHNCGTTLWTYNSIRSHAISAKRSISLVDLTTPVWDDTVIFLREKRLKKLLK</sequence>
<protein>
    <submittedName>
        <fullName evidence="1">Uncharacterized protein</fullName>
    </submittedName>
</protein>
<organism evidence="1">
    <name type="scientific">uncultured marine phage</name>
    <dbReference type="NCBI Taxonomy" id="707152"/>
    <lineage>
        <taxon>Viruses</taxon>
        <taxon>environmental samples</taxon>
    </lineage>
</organism>
<accession>A0A8D9C8H9</accession>
<gene>
    <name evidence="1" type="ORF">SLAVMIC_00188</name>
</gene>
<reference evidence="1" key="1">
    <citation type="submission" date="2021-06" db="EMBL/GenBank/DDBJ databases">
        <authorList>
            <person name="Gannon L."/>
            <person name="Redgwell R T."/>
            <person name="Michniewski S."/>
            <person name="Harrison D C."/>
            <person name="Millard A."/>
        </authorList>
    </citation>
    <scope>NUCLEOTIDE SEQUENCE</scope>
</reference>
<evidence type="ECO:0000313" key="1">
    <source>
        <dbReference type="EMBL" id="CAG7579980.1"/>
    </source>
</evidence>
<dbReference type="EMBL" id="OU342829">
    <property type="protein sequence ID" value="CAG7579980.1"/>
    <property type="molecule type" value="Genomic_DNA"/>
</dbReference>